<keyword evidence="2" id="KW-0677">Repeat</keyword>
<accession>A0A8S1KKU2</accession>
<dbReference type="PROSITE" id="PS00018">
    <property type="entry name" value="EF_HAND_1"/>
    <property type="match status" value="1"/>
</dbReference>
<dbReference type="EMBL" id="CAJJDN010000009">
    <property type="protein sequence ID" value="CAD8055367.1"/>
    <property type="molecule type" value="Genomic_DNA"/>
</dbReference>
<dbReference type="GO" id="GO:0005509">
    <property type="term" value="F:calcium ion binding"/>
    <property type="evidence" value="ECO:0007669"/>
    <property type="project" value="InterPro"/>
</dbReference>
<dbReference type="Pfam" id="PF13833">
    <property type="entry name" value="EF-hand_8"/>
    <property type="match status" value="1"/>
</dbReference>
<proteinExistence type="predicted"/>
<evidence type="ECO:0000256" key="1">
    <source>
        <dbReference type="ARBA" id="ARBA00022723"/>
    </source>
</evidence>
<evidence type="ECO:0000313" key="6">
    <source>
        <dbReference type="Proteomes" id="UP000692954"/>
    </source>
</evidence>
<dbReference type="SMART" id="SM00054">
    <property type="entry name" value="EFh"/>
    <property type="match status" value="3"/>
</dbReference>
<dbReference type="OrthoDB" id="444540at2759"/>
<evidence type="ECO:0000256" key="2">
    <source>
        <dbReference type="ARBA" id="ARBA00022737"/>
    </source>
</evidence>
<organism evidence="5 6">
    <name type="scientific">Paramecium sonneborni</name>
    <dbReference type="NCBI Taxonomy" id="65129"/>
    <lineage>
        <taxon>Eukaryota</taxon>
        <taxon>Sar</taxon>
        <taxon>Alveolata</taxon>
        <taxon>Ciliophora</taxon>
        <taxon>Intramacronucleata</taxon>
        <taxon>Oligohymenophorea</taxon>
        <taxon>Peniculida</taxon>
        <taxon>Parameciidae</taxon>
        <taxon>Paramecium</taxon>
    </lineage>
</organism>
<dbReference type="InterPro" id="IPR018247">
    <property type="entry name" value="EF_Hand_1_Ca_BS"/>
</dbReference>
<protein>
    <recommendedName>
        <fullName evidence="4">EF-hand domain-containing protein</fullName>
    </recommendedName>
</protein>
<evidence type="ECO:0000259" key="4">
    <source>
        <dbReference type="PROSITE" id="PS50222"/>
    </source>
</evidence>
<dbReference type="Proteomes" id="UP000692954">
    <property type="component" value="Unassembled WGS sequence"/>
</dbReference>
<dbReference type="InterPro" id="IPR051581">
    <property type="entry name" value="Ca-bind"/>
</dbReference>
<dbReference type="PROSITE" id="PS50222">
    <property type="entry name" value="EF_HAND_2"/>
    <property type="match status" value="2"/>
</dbReference>
<feature type="domain" description="EF-hand" evidence="4">
    <location>
        <begin position="98"/>
        <end position="133"/>
    </location>
</feature>
<evidence type="ECO:0000256" key="3">
    <source>
        <dbReference type="ARBA" id="ARBA00022837"/>
    </source>
</evidence>
<keyword evidence="6" id="KW-1185">Reference proteome</keyword>
<dbReference type="PANTHER" id="PTHR34524:SF6">
    <property type="entry name" value="CALCYPHOSINE LIKE"/>
    <property type="match status" value="1"/>
</dbReference>
<dbReference type="InterPro" id="IPR002048">
    <property type="entry name" value="EF_hand_dom"/>
</dbReference>
<keyword evidence="3" id="KW-0106">Calcium</keyword>
<sequence>MITSQEQLDIIIKKIKSYLNGKSQTTIRTLGKTFRGFESFDQKCRIDKDEFLIGLKQNGVVLTKFQTDFLLNYLDRNRDGSIDVAEFLYLIRGSPNENRLEIIVQAFKKFDKDNLGFIVADDFKGLFNSKNHPKVRRGELTEDQAYIEFLQYFREGNKSGQITLNEWKEYYAAVSADIESDENFIALIKETWRLK</sequence>
<gene>
    <name evidence="5" type="ORF">PSON_ATCC_30995.1.T0090207</name>
</gene>
<dbReference type="AlphaFoldDB" id="A0A8S1KKU2"/>
<evidence type="ECO:0000313" key="5">
    <source>
        <dbReference type="EMBL" id="CAD8055367.1"/>
    </source>
</evidence>
<keyword evidence="1" id="KW-0479">Metal-binding</keyword>
<reference evidence="5" key="1">
    <citation type="submission" date="2021-01" db="EMBL/GenBank/DDBJ databases">
        <authorList>
            <consortium name="Genoscope - CEA"/>
            <person name="William W."/>
        </authorList>
    </citation>
    <scope>NUCLEOTIDE SEQUENCE</scope>
</reference>
<comment type="caution">
    <text evidence="5">The sequence shown here is derived from an EMBL/GenBank/DDBJ whole genome shotgun (WGS) entry which is preliminary data.</text>
</comment>
<dbReference type="PANTHER" id="PTHR34524">
    <property type="entry name" value="CALCYPHOSIN"/>
    <property type="match status" value="1"/>
</dbReference>
<feature type="domain" description="EF-hand" evidence="4">
    <location>
        <begin position="62"/>
        <end position="97"/>
    </location>
</feature>
<name>A0A8S1KKU2_9CILI</name>